<evidence type="ECO:0008006" key="3">
    <source>
        <dbReference type="Google" id="ProtNLM"/>
    </source>
</evidence>
<dbReference type="Proteomes" id="UP000600026">
    <property type="component" value="Unassembled WGS sequence"/>
</dbReference>
<gene>
    <name evidence="1" type="ORF">Sxan_03390</name>
</gene>
<dbReference type="AlphaFoldDB" id="A0A919GSG4"/>
<evidence type="ECO:0000313" key="2">
    <source>
        <dbReference type="Proteomes" id="UP000600026"/>
    </source>
</evidence>
<name>A0A919GSG4_9ACTN</name>
<sequence length="154" mass="16321">MRRIRAIPPGIDALPALTQLFNTAAVASKRLPAGSHVQGNITDGGSATNVVPAYAERRFGLRAWSEGVAATTSTTVDVTRQGSGYSHFRDNDVLSDRFSEHIAGSCVHLVRPGDGEHRSLHRQRAATGGEEGVISADGLQCKAAQAANRELPVH</sequence>
<proteinExistence type="predicted"/>
<protein>
    <recommendedName>
        <fullName evidence="3">Peptidase M20 dimerisation domain-containing protein</fullName>
    </recommendedName>
</protein>
<dbReference type="Gene3D" id="3.40.630.10">
    <property type="entry name" value="Zn peptidases"/>
    <property type="match status" value="1"/>
</dbReference>
<reference evidence="1" key="1">
    <citation type="submission" date="2020-09" db="EMBL/GenBank/DDBJ databases">
        <title>Whole genome shotgun sequence of Streptomyces xanthophaeus NBRC 12829.</title>
        <authorList>
            <person name="Komaki H."/>
            <person name="Tamura T."/>
        </authorList>
    </citation>
    <scope>NUCLEOTIDE SEQUENCE</scope>
    <source>
        <strain evidence="1">NBRC 12829</strain>
    </source>
</reference>
<organism evidence="1 2">
    <name type="scientific">Streptomyces xanthophaeus</name>
    <dbReference type="NCBI Taxonomy" id="67385"/>
    <lineage>
        <taxon>Bacteria</taxon>
        <taxon>Bacillati</taxon>
        <taxon>Actinomycetota</taxon>
        <taxon>Actinomycetes</taxon>
        <taxon>Kitasatosporales</taxon>
        <taxon>Streptomycetaceae</taxon>
        <taxon>Streptomyces</taxon>
    </lineage>
</organism>
<dbReference type="Gene3D" id="3.30.70.360">
    <property type="match status" value="1"/>
</dbReference>
<dbReference type="EMBL" id="BNEE01000003">
    <property type="protein sequence ID" value="GHI82975.1"/>
    <property type="molecule type" value="Genomic_DNA"/>
</dbReference>
<dbReference type="InterPro" id="IPR036264">
    <property type="entry name" value="Bact_exopeptidase_dim_dom"/>
</dbReference>
<evidence type="ECO:0000313" key="1">
    <source>
        <dbReference type="EMBL" id="GHI82975.1"/>
    </source>
</evidence>
<keyword evidence="2" id="KW-1185">Reference proteome</keyword>
<dbReference type="RefSeq" id="WP_051902237.1">
    <property type="nucleotide sequence ID" value="NZ_BNEE01000003.1"/>
</dbReference>
<comment type="caution">
    <text evidence="1">The sequence shown here is derived from an EMBL/GenBank/DDBJ whole genome shotgun (WGS) entry which is preliminary data.</text>
</comment>
<accession>A0A919GSG4</accession>
<dbReference type="SUPFAM" id="SSF55031">
    <property type="entry name" value="Bacterial exopeptidase dimerisation domain"/>
    <property type="match status" value="1"/>
</dbReference>